<dbReference type="SUPFAM" id="SSF52058">
    <property type="entry name" value="L domain-like"/>
    <property type="match status" value="1"/>
</dbReference>
<evidence type="ECO:0000313" key="13">
    <source>
        <dbReference type="Proteomes" id="UP000504610"/>
    </source>
</evidence>
<keyword evidence="7" id="KW-0677">Repeat</keyword>
<evidence type="ECO:0000256" key="5">
    <source>
        <dbReference type="ARBA" id="ARBA00022692"/>
    </source>
</evidence>
<gene>
    <name evidence="14" type="primary">LOC108824459</name>
</gene>
<comment type="subcellular location">
    <subcellularLocation>
        <location evidence="1">Cell membrane</location>
        <topology evidence="1">Single-pass membrane protein</topology>
    </subcellularLocation>
</comment>
<organism evidence="13 14">
    <name type="scientific">Raphanus sativus</name>
    <name type="common">Radish</name>
    <name type="synonym">Raphanus raphanistrum var. sativus</name>
    <dbReference type="NCBI Taxonomy" id="3726"/>
    <lineage>
        <taxon>Eukaryota</taxon>
        <taxon>Viridiplantae</taxon>
        <taxon>Streptophyta</taxon>
        <taxon>Embryophyta</taxon>
        <taxon>Tracheophyta</taxon>
        <taxon>Spermatophyta</taxon>
        <taxon>Magnoliopsida</taxon>
        <taxon>eudicotyledons</taxon>
        <taxon>Gunneridae</taxon>
        <taxon>Pentapetalae</taxon>
        <taxon>rosids</taxon>
        <taxon>malvids</taxon>
        <taxon>Brassicales</taxon>
        <taxon>Brassicaceae</taxon>
        <taxon>Brassiceae</taxon>
        <taxon>Raphanus</taxon>
    </lineage>
</organism>
<protein>
    <submittedName>
        <fullName evidence="14">Receptor-like protein 9a</fullName>
    </submittedName>
</protein>
<comment type="similarity">
    <text evidence="2">Belongs to the RLP family.</text>
</comment>
<evidence type="ECO:0000313" key="14">
    <source>
        <dbReference type="RefSeq" id="XP_018453395.1"/>
    </source>
</evidence>
<evidence type="ECO:0000256" key="4">
    <source>
        <dbReference type="ARBA" id="ARBA00022614"/>
    </source>
</evidence>
<dbReference type="InterPro" id="IPR051502">
    <property type="entry name" value="RLP_Defense_Trigger"/>
</dbReference>
<evidence type="ECO:0000256" key="2">
    <source>
        <dbReference type="ARBA" id="ARBA00009592"/>
    </source>
</evidence>
<dbReference type="Gene3D" id="3.80.10.10">
    <property type="entry name" value="Ribonuclease Inhibitor"/>
    <property type="match status" value="1"/>
</dbReference>
<sequence length="439" mass="48744">MDNNKLTGKIGDGLLNSSKLHILDLTNNHLTGALPSWLSKFPIIGLYLANNGFHGNIPASMFNQSVMDFMDLSGNKLSGSLPPRFISKYKMNLYLQDNDLTGPIPDTLLESIRILDLRYNRLSGSIPRFLHNQNISVLLLRGNNLTGEIPAHICSLTKVILLDLAYNSLNGSIPPCFRNLSFGLGGNGEPQGLGGMGLDYTFETVGIQEYYKYNSVLQLEMFSEPSVSTYRHDKVDFTSKHRYESYNGFMYGLDLAGNELSGEIPKEVGHLWRICVLNLSHNSLWGKIPESFSNLTALESLDLSFNRLSGEIPHDFAKLHSLAVLNVSYNNLSGTIPQGGKLITFDVSSYTGNPFLCGLPTNRSCSNIDDDDTEIKEGFIGEDGQDTVIDMVVFYWSLTVTYVSVFAGFLLFLCFESSPRQAWLSLVDAFIRLARRALS</sequence>
<reference evidence="13" key="1">
    <citation type="journal article" date="2019" name="Database">
        <title>The radish genome database (RadishGD): an integrated information resource for radish genomics.</title>
        <authorList>
            <person name="Yu H.J."/>
            <person name="Baek S."/>
            <person name="Lee Y.J."/>
            <person name="Cho A."/>
            <person name="Mun J.H."/>
        </authorList>
    </citation>
    <scope>NUCLEOTIDE SEQUENCE [LARGE SCALE GENOMIC DNA]</scope>
    <source>
        <strain evidence="13">cv. WK10039</strain>
    </source>
</reference>
<keyword evidence="11" id="KW-0325">Glycoprotein</keyword>
<dbReference type="FunFam" id="3.80.10.10:FF:000213">
    <property type="entry name" value="Tyrosine-sulfated glycopeptide receptor 1"/>
    <property type="match status" value="1"/>
</dbReference>
<keyword evidence="4" id="KW-0433">Leucine-rich repeat</keyword>
<dbReference type="InterPro" id="IPR032675">
    <property type="entry name" value="LRR_dom_sf"/>
</dbReference>
<dbReference type="PANTHER" id="PTHR48062:SF52">
    <property type="entry name" value="RECEPTOR-LIKE PROTEIN 8-RELATED"/>
    <property type="match status" value="1"/>
</dbReference>
<dbReference type="RefSeq" id="XP_018453395.1">
    <property type="nucleotide sequence ID" value="XM_018597893.1"/>
</dbReference>
<keyword evidence="8 12" id="KW-1133">Transmembrane helix</keyword>
<reference evidence="14" key="2">
    <citation type="submission" date="2025-08" db="UniProtKB">
        <authorList>
            <consortium name="RefSeq"/>
        </authorList>
    </citation>
    <scope>IDENTIFICATION</scope>
    <source>
        <tissue evidence="14">Leaf</tissue>
    </source>
</reference>
<dbReference type="Pfam" id="PF00560">
    <property type="entry name" value="LRR_1"/>
    <property type="match status" value="5"/>
</dbReference>
<dbReference type="Pfam" id="PF13855">
    <property type="entry name" value="LRR_8"/>
    <property type="match status" value="1"/>
</dbReference>
<dbReference type="GeneID" id="108824459"/>
<evidence type="ECO:0000256" key="7">
    <source>
        <dbReference type="ARBA" id="ARBA00022737"/>
    </source>
</evidence>
<proteinExistence type="inferred from homology"/>
<name>A0A6J0KZR5_RAPSA</name>
<evidence type="ECO:0000256" key="10">
    <source>
        <dbReference type="ARBA" id="ARBA00023170"/>
    </source>
</evidence>
<dbReference type="AlphaFoldDB" id="A0A6J0KZR5"/>
<dbReference type="GO" id="GO:0005886">
    <property type="term" value="C:plasma membrane"/>
    <property type="evidence" value="ECO:0007669"/>
    <property type="project" value="UniProtKB-SubCell"/>
</dbReference>
<keyword evidence="13" id="KW-1185">Reference proteome</keyword>
<evidence type="ECO:0000256" key="8">
    <source>
        <dbReference type="ARBA" id="ARBA00022989"/>
    </source>
</evidence>
<accession>A0A6J0KZR5</accession>
<keyword evidence="5 12" id="KW-0812">Transmembrane</keyword>
<dbReference type="Proteomes" id="UP000504610">
    <property type="component" value="Chromosome 9"/>
</dbReference>
<keyword evidence="6" id="KW-0732">Signal</keyword>
<dbReference type="OrthoDB" id="4691307at2759"/>
<dbReference type="InterPro" id="IPR001611">
    <property type="entry name" value="Leu-rich_rpt"/>
</dbReference>
<dbReference type="PRINTS" id="PR00019">
    <property type="entry name" value="LEURICHRPT"/>
</dbReference>
<keyword evidence="3" id="KW-1003">Cell membrane</keyword>
<evidence type="ECO:0000256" key="1">
    <source>
        <dbReference type="ARBA" id="ARBA00004162"/>
    </source>
</evidence>
<keyword evidence="9 12" id="KW-0472">Membrane</keyword>
<evidence type="ECO:0000256" key="9">
    <source>
        <dbReference type="ARBA" id="ARBA00023136"/>
    </source>
</evidence>
<evidence type="ECO:0000256" key="11">
    <source>
        <dbReference type="ARBA" id="ARBA00023180"/>
    </source>
</evidence>
<evidence type="ECO:0000256" key="12">
    <source>
        <dbReference type="SAM" id="Phobius"/>
    </source>
</evidence>
<feature type="transmembrane region" description="Helical" evidence="12">
    <location>
        <begin position="393"/>
        <end position="415"/>
    </location>
</feature>
<evidence type="ECO:0000256" key="6">
    <source>
        <dbReference type="ARBA" id="ARBA00022729"/>
    </source>
</evidence>
<evidence type="ECO:0000256" key="3">
    <source>
        <dbReference type="ARBA" id="ARBA00022475"/>
    </source>
</evidence>
<dbReference type="PANTHER" id="PTHR48062">
    <property type="entry name" value="RECEPTOR-LIKE PROTEIN 14"/>
    <property type="match status" value="1"/>
</dbReference>
<dbReference type="KEGG" id="rsz:108824459"/>
<keyword evidence="10" id="KW-0675">Receptor</keyword>